<dbReference type="Proteomes" id="UP000199379">
    <property type="component" value="Unassembled WGS sequence"/>
</dbReference>
<gene>
    <name evidence="1" type="ORF">SAMN05444007_103366</name>
</gene>
<organism evidence="1 2">
    <name type="scientific">Cribrihabitans marinus</name>
    <dbReference type="NCBI Taxonomy" id="1227549"/>
    <lineage>
        <taxon>Bacteria</taxon>
        <taxon>Pseudomonadati</taxon>
        <taxon>Pseudomonadota</taxon>
        <taxon>Alphaproteobacteria</taxon>
        <taxon>Rhodobacterales</taxon>
        <taxon>Paracoccaceae</taxon>
        <taxon>Cribrihabitans</taxon>
    </lineage>
</organism>
<name>A0A1H6W519_9RHOB</name>
<dbReference type="OrthoDB" id="9944500at2"/>
<proteinExistence type="predicted"/>
<reference evidence="1 2" key="1">
    <citation type="submission" date="2016-10" db="EMBL/GenBank/DDBJ databases">
        <authorList>
            <person name="de Groot N.N."/>
        </authorList>
    </citation>
    <scope>NUCLEOTIDE SEQUENCE [LARGE SCALE GENOMIC DNA]</scope>
    <source>
        <strain evidence="1 2">DSM 29340</strain>
    </source>
</reference>
<accession>A0A1H6W519</accession>
<dbReference type="EMBL" id="FNYD01000003">
    <property type="protein sequence ID" value="SEJ12003.1"/>
    <property type="molecule type" value="Genomic_DNA"/>
</dbReference>
<dbReference type="STRING" id="1227549.SAMN05444007_103366"/>
<dbReference type="AlphaFoldDB" id="A0A1H6W519"/>
<keyword evidence="2" id="KW-1185">Reference proteome</keyword>
<evidence type="ECO:0000313" key="1">
    <source>
        <dbReference type="EMBL" id="SEJ12003.1"/>
    </source>
</evidence>
<dbReference type="RefSeq" id="WP_143057890.1">
    <property type="nucleotide sequence ID" value="NZ_BMGV01000003.1"/>
</dbReference>
<protein>
    <submittedName>
        <fullName evidence="1">Uncharacterized protein</fullName>
    </submittedName>
</protein>
<sequence length="75" mass="8972">MTQKTIFKLHLCDDQDYTREGCDFVRKEANYFELSQMDETELSETELLLSRFQSHVENLLEKKRLKTAKLNGDIW</sequence>
<evidence type="ECO:0000313" key="2">
    <source>
        <dbReference type="Proteomes" id="UP000199379"/>
    </source>
</evidence>